<accession>A0A502L2K6</accession>
<reference evidence="2 3" key="1">
    <citation type="submission" date="2019-01" db="EMBL/GenBank/DDBJ databases">
        <title>Litorilituus lipolytica sp. nov., isolated from intertidal sand of the Yellow Sea in China.</title>
        <authorList>
            <person name="Liu A."/>
        </authorList>
    </citation>
    <scope>NUCLEOTIDE SEQUENCE [LARGE SCALE GENOMIC DNA]</scope>
    <source>
        <strain evidence="2 3">RZ04</strain>
    </source>
</reference>
<comment type="caution">
    <text evidence="2">The sequence shown here is derived from an EMBL/GenBank/DDBJ whole genome shotgun (WGS) entry which is preliminary data.</text>
</comment>
<dbReference type="AlphaFoldDB" id="A0A502L2K6"/>
<dbReference type="RefSeq" id="WP_140602350.1">
    <property type="nucleotide sequence ID" value="NZ_SAWY01000009.1"/>
</dbReference>
<keyword evidence="3" id="KW-1185">Reference proteome</keyword>
<gene>
    <name evidence="2" type="ORF">EPA86_05140</name>
</gene>
<dbReference type="InterPro" id="IPR027417">
    <property type="entry name" value="P-loop_NTPase"/>
</dbReference>
<dbReference type="Gene3D" id="3.40.50.300">
    <property type="entry name" value="P-loop containing nucleotide triphosphate hydrolases"/>
    <property type="match status" value="1"/>
</dbReference>
<dbReference type="InterPro" id="IPR000863">
    <property type="entry name" value="Sulfotransferase_dom"/>
</dbReference>
<dbReference type="Pfam" id="PF00685">
    <property type="entry name" value="Sulfotransfer_1"/>
    <property type="match status" value="1"/>
</dbReference>
<name>A0A502L2K6_9GAMM</name>
<dbReference type="Proteomes" id="UP000315303">
    <property type="component" value="Unassembled WGS sequence"/>
</dbReference>
<dbReference type="OrthoDB" id="1431348at2"/>
<dbReference type="SUPFAM" id="SSF52540">
    <property type="entry name" value="P-loop containing nucleoside triphosphate hydrolases"/>
    <property type="match status" value="1"/>
</dbReference>
<dbReference type="GO" id="GO:0008146">
    <property type="term" value="F:sulfotransferase activity"/>
    <property type="evidence" value="ECO:0007669"/>
    <property type="project" value="InterPro"/>
</dbReference>
<evidence type="ECO:0000313" key="3">
    <source>
        <dbReference type="Proteomes" id="UP000315303"/>
    </source>
</evidence>
<organism evidence="2 3">
    <name type="scientific">Litorilituus lipolyticus</name>
    <dbReference type="NCBI Taxonomy" id="2491017"/>
    <lineage>
        <taxon>Bacteria</taxon>
        <taxon>Pseudomonadati</taxon>
        <taxon>Pseudomonadota</taxon>
        <taxon>Gammaproteobacteria</taxon>
        <taxon>Alteromonadales</taxon>
        <taxon>Colwelliaceae</taxon>
        <taxon>Litorilituus</taxon>
    </lineage>
</organism>
<protein>
    <recommendedName>
        <fullName evidence="1">Sulfotransferase domain-containing protein</fullName>
    </recommendedName>
</protein>
<sequence>MKKIINYLPAKLKIKLFKLKLYLKAPFLLSLTDKSFKSVTSPVVILSLPRCGSSWVGSIIGSGEQVRYLREPITTSYIQNKASRISVFDHSSCDNWSEYQTYIDRTFAGTPNFTNSTIAFPKQWKNSAIPKTLVIKEVNPLIIDSYLSKSINLIYLLRHPFSVAKSYQALDWQPKDIFSKKFSKESLAIINSFSPNITSHSFHYQMGYLQGWVEALVKYKVWCIKEKNAENNSAVIVLYEEICKEAEIKFKNLFSTLNIPFSKEIVQRINNSISGNKSISVGDFSLVRQVESLSKITINTNEYEDYAELMAAYTKAGTNFCSHIGIDKSKVALSYQIYSPLVEFN</sequence>
<proteinExistence type="predicted"/>
<evidence type="ECO:0000313" key="2">
    <source>
        <dbReference type="EMBL" id="TPH17069.1"/>
    </source>
</evidence>
<evidence type="ECO:0000259" key="1">
    <source>
        <dbReference type="Pfam" id="PF00685"/>
    </source>
</evidence>
<feature type="domain" description="Sulfotransferase" evidence="1">
    <location>
        <begin position="42"/>
        <end position="274"/>
    </location>
</feature>
<dbReference type="EMBL" id="SAWY01000009">
    <property type="protein sequence ID" value="TPH17069.1"/>
    <property type="molecule type" value="Genomic_DNA"/>
</dbReference>